<proteinExistence type="predicted"/>
<reference evidence="2 3" key="1">
    <citation type="submission" date="2020-04" db="EMBL/GenBank/DDBJ databases">
        <title>Description of novel Gluconacetobacter.</title>
        <authorList>
            <person name="Sombolestani A."/>
        </authorList>
    </citation>
    <scope>NUCLEOTIDE SEQUENCE [LARGE SCALE GENOMIC DNA]</scope>
    <source>
        <strain evidence="2 3">LMG 7603</strain>
    </source>
</reference>
<dbReference type="InterPro" id="IPR036388">
    <property type="entry name" value="WH-like_DNA-bd_sf"/>
</dbReference>
<dbReference type="SUPFAM" id="SSF46785">
    <property type="entry name" value="Winged helix' DNA-binding domain"/>
    <property type="match status" value="1"/>
</dbReference>
<evidence type="ECO:0000313" key="3">
    <source>
        <dbReference type="Proteomes" id="UP000550787"/>
    </source>
</evidence>
<name>A0A7W4I920_GLUDI</name>
<dbReference type="EMBL" id="JABEQG010000095">
    <property type="protein sequence ID" value="MBB2158465.1"/>
    <property type="molecule type" value="Genomic_DNA"/>
</dbReference>
<dbReference type="InterPro" id="IPR036390">
    <property type="entry name" value="WH_DNA-bd_sf"/>
</dbReference>
<evidence type="ECO:0000313" key="2">
    <source>
        <dbReference type="EMBL" id="MBB2158465.1"/>
    </source>
</evidence>
<comment type="caution">
    <text evidence="2">The sequence shown here is derived from an EMBL/GenBank/DDBJ whole genome shotgun (WGS) entry which is preliminary data.</text>
</comment>
<dbReference type="Gene3D" id="1.10.10.10">
    <property type="entry name" value="Winged helix-like DNA-binding domain superfamily/Winged helix DNA-binding domain"/>
    <property type="match status" value="1"/>
</dbReference>
<dbReference type="GO" id="GO:0003700">
    <property type="term" value="F:DNA-binding transcription factor activity"/>
    <property type="evidence" value="ECO:0007669"/>
    <property type="project" value="InterPro"/>
</dbReference>
<feature type="domain" description="HTH lysR-type" evidence="1">
    <location>
        <begin position="10"/>
        <end position="49"/>
    </location>
</feature>
<dbReference type="Pfam" id="PF00126">
    <property type="entry name" value="HTH_1"/>
    <property type="match status" value="1"/>
</dbReference>
<sequence>MHGKVYDYGFNIRDLRRVIAVAEHRSLRQAALALEVDQGTLTRSIQALEPDPKVFEQYQPVVIHPSLRRDGVNGDMDWYCPT</sequence>
<dbReference type="AlphaFoldDB" id="A0A7W4I920"/>
<organism evidence="2 3">
    <name type="scientific">Gluconacetobacter diazotrophicus</name>
    <name type="common">Acetobacter diazotrophicus</name>
    <dbReference type="NCBI Taxonomy" id="33996"/>
    <lineage>
        <taxon>Bacteria</taxon>
        <taxon>Pseudomonadati</taxon>
        <taxon>Pseudomonadota</taxon>
        <taxon>Alphaproteobacteria</taxon>
        <taxon>Acetobacterales</taxon>
        <taxon>Acetobacteraceae</taxon>
        <taxon>Gluconacetobacter</taxon>
    </lineage>
</organism>
<dbReference type="InterPro" id="IPR000847">
    <property type="entry name" value="LysR_HTH_N"/>
</dbReference>
<accession>A0A7W4I920</accession>
<protein>
    <submittedName>
        <fullName evidence="2">LysR family transcriptional regulator</fullName>
    </submittedName>
</protein>
<dbReference type="PROSITE" id="PS50931">
    <property type="entry name" value="HTH_LYSR"/>
    <property type="match status" value="1"/>
</dbReference>
<evidence type="ECO:0000259" key="1">
    <source>
        <dbReference type="PROSITE" id="PS50931"/>
    </source>
</evidence>
<dbReference type="RefSeq" id="WP_183116759.1">
    <property type="nucleotide sequence ID" value="NZ_JABEQG010000095.1"/>
</dbReference>
<dbReference type="Proteomes" id="UP000550787">
    <property type="component" value="Unassembled WGS sequence"/>
</dbReference>
<gene>
    <name evidence="2" type="ORF">HLH33_19630</name>
</gene>